<feature type="domain" description="Ice-binding protein C-terminal" evidence="1">
    <location>
        <begin position="116"/>
        <end position="133"/>
    </location>
</feature>
<sequence>AEGPNAFDQTILRIGGTTGYLEGTIDDVSVWSEGLSVERARSLYTVVEDLGLDYNASHLASLWQIHTDMSSGTVNGTDWIYTTSLPGSPALGDAYISGLTRYIALGVGTGLFSDIPVPEPSSATLLGLGMLGFIHRSHETQLRIVAAEHRPAVFGQRFQEFRL</sequence>
<evidence type="ECO:0000259" key="1">
    <source>
        <dbReference type="Pfam" id="PF07589"/>
    </source>
</evidence>
<name>X1FB13_9ZZZZ</name>
<comment type="caution">
    <text evidence="2">The sequence shown here is derived from an EMBL/GenBank/DDBJ whole genome shotgun (WGS) entry which is preliminary data.</text>
</comment>
<feature type="non-terminal residue" evidence="2">
    <location>
        <position position="1"/>
    </location>
</feature>
<dbReference type="EMBL" id="BART01031896">
    <property type="protein sequence ID" value="GAH17943.1"/>
    <property type="molecule type" value="Genomic_DNA"/>
</dbReference>
<protein>
    <recommendedName>
        <fullName evidence="1">Ice-binding protein C-terminal domain-containing protein</fullName>
    </recommendedName>
</protein>
<gene>
    <name evidence="2" type="ORF">S01H4_55294</name>
</gene>
<accession>X1FB13</accession>
<dbReference type="Pfam" id="PF07589">
    <property type="entry name" value="PEP-CTERM"/>
    <property type="match status" value="1"/>
</dbReference>
<dbReference type="AlphaFoldDB" id="X1FB13"/>
<dbReference type="InterPro" id="IPR013424">
    <property type="entry name" value="Ice-binding_C"/>
</dbReference>
<proteinExistence type="predicted"/>
<reference evidence="2" key="1">
    <citation type="journal article" date="2014" name="Front. Microbiol.">
        <title>High frequency of phylogenetically diverse reductive dehalogenase-homologous genes in deep subseafloor sedimentary metagenomes.</title>
        <authorList>
            <person name="Kawai M."/>
            <person name="Futagami T."/>
            <person name="Toyoda A."/>
            <person name="Takaki Y."/>
            <person name="Nishi S."/>
            <person name="Hori S."/>
            <person name="Arai W."/>
            <person name="Tsubouchi T."/>
            <person name="Morono Y."/>
            <person name="Uchiyama I."/>
            <person name="Ito T."/>
            <person name="Fujiyama A."/>
            <person name="Inagaki F."/>
            <person name="Takami H."/>
        </authorList>
    </citation>
    <scope>NUCLEOTIDE SEQUENCE</scope>
    <source>
        <strain evidence="2">Expedition CK06-06</strain>
    </source>
</reference>
<organism evidence="2">
    <name type="scientific">marine sediment metagenome</name>
    <dbReference type="NCBI Taxonomy" id="412755"/>
    <lineage>
        <taxon>unclassified sequences</taxon>
        <taxon>metagenomes</taxon>
        <taxon>ecological metagenomes</taxon>
    </lineage>
</organism>
<evidence type="ECO:0000313" key="2">
    <source>
        <dbReference type="EMBL" id="GAH17943.1"/>
    </source>
</evidence>